<dbReference type="OrthoDB" id="5314997at2759"/>
<proteinExistence type="predicted"/>
<dbReference type="AlphaFoldDB" id="A0A9P4NZ68"/>
<dbReference type="Proteomes" id="UP000800235">
    <property type="component" value="Unassembled WGS sequence"/>
</dbReference>
<evidence type="ECO:0000313" key="1">
    <source>
        <dbReference type="EMBL" id="KAF2434446.1"/>
    </source>
</evidence>
<protein>
    <submittedName>
        <fullName evidence="1">Uncharacterized protein</fullName>
    </submittedName>
</protein>
<evidence type="ECO:0000313" key="2">
    <source>
        <dbReference type="Proteomes" id="UP000800235"/>
    </source>
</evidence>
<dbReference type="EMBL" id="MU007016">
    <property type="protein sequence ID" value="KAF2434446.1"/>
    <property type="molecule type" value="Genomic_DNA"/>
</dbReference>
<accession>A0A9P4NZ68</accession>
<organism evidence="1 2">
    <name type="scientific">Tothia fuscella</name>
    <dbReference type="NCBI Taxonomy" id="1048955"/>
    <lineage>
        <taxon>Eukaryota</taxon>
        <taxon>Fungi</taxon>
        <taxon>Dikarya</taxon>
        <taxon>Ascomycota</taxon>
        <taxon>Pezizomycotina</taxon>
        <taxon>Dothideomycetes</taxon>
        <taxon>Pleosporomycetidae</taxon>
        <taxon>Venturiales</taxon>
        <taxon>Cylindrosympodiaceae</taxon>
        <taxon>Tothia</taxon>
    </lineage>
</organism>
<dbReference type="InterPro" id="IPR038883">
    <property type="entry name" value="AN11006-like"/>
</dbReference>
<keyword evidence="2" id="KW-1185">Reference proteome</keyword>
<name>A0A9P4NZ68_9PEZI</name>
<sequence length="383" mass="43783">MCQACDSGLFDDDDFDEFEFAALVDDNHPIVIHGDDSESDDEIVETTLPKSLDFGQDEFGPENFIVKTSAAALLAIEEKALQTKLLEANSGQQLPTISMSAADFQNALQEAFILGRTSYNAAWRRKNVFRFLDLPAEMRVLIYEHALQDTNDKTKDEKCTLALPIPTSKSKFGNWSNVTMRHKRPTFNTALLRTCKQIYYETREDFLYKERHFKASIKRLDKGFLDFAPNLRFWSHIRHFSLVLENPELFKTIDLACGIETIVTLLDGGKNLQSFKLDFDCVSFLDHDRIFLLKGLKVPTQASISITQHFFDWTEVRAKEVERAREAKLHDLMAHMRGADGLKAPGVEVMTSRSQNNTRHIRGWDTMITLESDRRKDVSSAKT</sequence>
<comment type="caution">
    <text evidence="1">The sequence shown here is derived from an EMBL/GenBank/DDBJ whole genome shotgun (WGS) entry which is preliminary data.</text>
</comment>
<reference evidence="1" key="1">
    <citation type="journal article" date="2020" name="Stud. Mycol.">
        <title>101 Dothideomycetes genomes: a test case for predicting lifestyles and emergence of pathogens.</title>
        <authorList>
            <person name="Haridas S."/>
            <person name="Albert R."/>
            <person name="Binder M."/>
            <person name="Bloem J."/>
            <person name="Labutti K."/>
            <person name="Salamov A."/>
            <person name="Andreopoulos B."/>
            <person name="Baker S."/>
            <person name="Barry K."/>
            <person name="Bills G."/>
            <person name="Bluhm B."/>
            <person name="Cannon C."/>
            <person name="Castanera R."/>
            <person name="Culley D."/>
            <person name="Daum C."/>
            <person name="Ezra D."/>
            <person name="Gonzalez J."/>
            <person name="Henrissat B."/>
            <person name="Kuo A."/>
            <person name="Liang C."/>
            <person name="Lipzen A."/>
            <person name="Lutzoni F."/>
            <person name="Magnuson J."/>
            <person name="Mondo S."/>
            <person name="Nolan M."/>
            <person name="Ohm R."/>
            <person name="Pangilinan J."/>
            <person name="Park H.-J."/>
            <person name="Ramirez L."/>
            <person name="Alfaro M."/>
            <person name="Sun H."/>
            <person name="Tritt A."/>
            <person name="Yoshinaga Y."/>
            <person name="Zwiers L.-H."/>
            <person name="Turgeon B."/>
            <person name="Goodwin S."/>
            <person name="Spatafora J."/>
            <person name="Crous P."/>
            <person name="Grigoriev I."/>
        </authorList>
    </citation>
    <scope>NUCLEOTIDE SEQUENCE</scope>
    <source>
        <strain evidence="1">CBS 130266</strain>
    </source>
</reference>
<dbReference type="PANTHER" id="PTHR42085:SF1">
    <property type="entry name" value="F-BOX DOMAIN-CONTAINING PROTEIN"/>
    <property type="match status" value="1"/>
</dbReference>
<gene>
    <name evidence="1" type="ORF">EJ08DRAFT_657196</name>
</gene>
<dbReference type="PANTHER" id="PTHR42085">
    <property type="entry name" value="F-BOX DOMAIN-CONTAINING PROTEIN"/>
    <property type="match status" value="1"/>
</dbReference>